<keyword evidence="2" id="KW-1185">Reference proteome</keyword>
<dbReference type="Proteomes" id="UP000827092">
    <property type="component" value="Unassembled WGS sequence"/>
</dbReference>
<gene>
    <name evidence="1" type="ORF">JTE90_026948</name>
</gene>
<dbReference type="EMBL" id="JAFNEN010000241">
    <property type="protein sequence ID" value="KAG8188331.1"/>
    <property type="molecule type" value="Genomic_DNA"/>
</dbReference>
<accession>A0AAV6UVI2</accession>
<proteinExistence type="predicted"/>
<dbReference type="AlphaFoldDB" id="A0AAV6UVI2"/>
<reference evidence="1 2" key="1">
    <citation type="journal article" date="2022" name="Nat. Ecol. Evol.">
        <title>A masculinizing supergene underlies an exaggerated male reproductive morph in a spider.</title>
        <authorList>
            <person name="Hendrickx F."/>
            <person name="De Corte Z."/>
            <person name="Sonet G."/>
            <person name="Van Belleghem S.M."/>
            <person name="Kostlbacher S."/>
            <person name="Vangestel C."/>
        </authorList>
    </citation>
    <scope>NUCLEOTIDE SEQUENCE [LARGE SCALE GENOMIC DNA]</scope>
    <source>
        <strain evidence="1">W744_W776</strain>
    </source>
</reference>
<protein>
    <submittedName>
        <fullName evidence="1">Uncharacterized protein</fullName>
    </submittedName>
</protein>
<name>A0AAV6UVI2_9ARAC</name>
<organism evidence="1 2">
    <name type="scientific">Oedothorax gibbosus</name>
    <dbReference type="NCBI Taxonomy" id="931172"/>
    <lineage>
        <taxon>Eukaryota</taxon>
        <taxon>Metazoa</taxon>
        <taxon>Ecdysozoa</taxon>
        <taxon>Arthropoda</taxon>
        <taxon>Chelicerata</taxon>
        <taxon>Arachnida</taxon>
        <taxon>Araneae</taxon>
        <taxon>Araneomorphae</taxon>
        <taxon>Entelegynae</taxon>
        <taxon>Araneoidea</taxon>
        <taxon>Linyphiidae</taxon>
        <taxon>Erigoninae</taxon>
        <taxon>Oedothorax</taxon>
    </lineage>
</organism>
<comment type="caution">
    <text evidence="1">The sequence shown here is derived from an EMBL/GenBank/DDBJ whole genome shotgun (WGS) entry which is preliminary data.</text>
</comment>
<evidence type="ECO:0000313" key="2">
    <source>
        <dbReference type="Proteomes" id="UP000827092"/>
    </source>
</evidence>
<evidence type="ECO:0000313" key="1">
    <source>
        <dbReference type="EMBL" id="KAG8188331.1"/>
    </source>
</evidence>
<sequence>MFPLCEEGTSSITEWVSTGSLLYGKGCSLYAKRELPFADVVSTEYLLYGKGFSLLGKRELPLLRSSTISFGKDVPLYVKRELPLLIWLYGISFYGKGCSTLRDFPLLIWLVSEIFLRKGCSLCEEELPFADMVSTDSLLYGRSPYVKRELPFAENG</sequence>